<reference evidence="1 2" key="1">
    <citation type="submission" date="2020-08" db="EMBL/GenBank/DDBJ databases">
        <title>Draft genome sequencing of an Anaerocolumna strain isolated from anoxic soil subjected to BSD treatment.</title>
        <authorList>
            <person name="Uek A."/>
            <person name="Tonouchi A."/>
        </authorList>
    </citation>
    <scope>NUCLEOTIDE SEQUENCE [LARGE SCALE GENOMIC DNA]</scope>
    <source>
        <strain evidence="1 2">CTTW</strain>
    </source>
</reference>
<organism evidence="1 2">
    <name type="scientific">Anaerocolumna chitinilytica</name>
    <dbReference type="NCBI Taxonomy" id="1727145"/>
    <lineage>
        <taxon>Bacteria</taxon>
        <taxon>Bacillati</taxon>
        <taxon>Bacillota</taxon>
        <taxon>Clostridia</taxon>
        <taxon>Lachnospirales</taxon>
        <taxon>Lachnospiraceae</taxon>
        <taxon>Anaerocolumna</taxon>
    </lineage>
</organism>
<dbReference type="Proteomes" id="UP000515703">
    <property type="component" value="Chromosome"/>
</dbReference>
<evidence type="ECO:0000313" key="2">
    <source>
        <dbReference type="Proteomes" id="UP000515703"/>
    </source>
</evidence>
<keyword evidence="2" id="KW-1185">Reference proteome</keyword>
<dbReference type="EMBL" id="AP023368">
    <property type="protein sequence ID" value="BCK01267.1"/>
    <property type="molecule type" value="Genomic_DNA"/>
</dbReference>
<dbReference type="AlphaFoldDB" id="A0A7M3S9J9"/>
<evidence type="ECO:0000313" key="1">
    <source>
        <dbReference type="EMBL" id="BCK01267.1"/>
    </source>
</evidence>
<accession>A0A7M3S9J9</accession>
<protein>
    <submittedName>
        <fullName evidence="1">Sucrase</fullName>
    </submittedName>
</protein>
<reference evidence="1 2" key="2">
    <citation type="submission" date="2020-08" db="EMBL/GenBank/DDBJ databases">
        <authorList>
            <person name="Ueki A."/>
            <person name="Tonouchi A."/>
        </authorList>
    </citation>
    <scope>NUCLEOTIDE SEQUENCE [LARGE SCALE GENOMIC DNA]</scope>
    <source>
        <strain evidence="1 2">CTTW</strain>
    </source>
</reference>
<dbReference type="InterPro" id="IPR023296">
    <property type="entry name" value="Glyco_hydro_beta-prop_sf"/>
</dbReference>
<dbReference type="RefSeq" id="WP_185256856.1">
    <property type="nucleotide sequence ID" value="NZ_AP023368.1"/>
</dbReference>
<dbReference type="KEGG" id="acht:bsdcttw_43070"/>
<sequence>MQNPFTGRLQPAPKNGGFYMENYWIWCGSVIKGEDNRYHMFASRWPKEMGFGANWLFNCEIVRASSDLPQGPYQFEEVVLSRRGREFFDGMNVHNPSIRKWNNKYFLYYMGTTYGGPIPGGEKEISSERFTEVWNNKRIGLAISDSVFGPWKRFDKPILEPRDYNHWDCTATTNPSAVILDDGTTYMLYKSRTYAASTLQIGVAIADKPWGEYKRLSDKPIFHFDNPDIHLEDPFMWYEDEMFHLLIKDDYKNDCGGISGKWGSGIYASSKDCIHWNIAEDPLVYSREVLWEDGSVTTQCNLERPSLLFENGKPTHLFLATGNGDSPYQFSHTWNMVIPIRND</sequence>
<gene>
    <name evidence="1" type="ORF">bsdcttw_43070</name>
</gene>
<dbReference type="CDD" id="cd08994">
    <property type="entry name" value="GH43_62_32_68_117_130-like"/>
    <property type="match status" value="1"/>
</dbReference>
<name>A0A7M3S9J9_9FIRM</name>
<proteinExistence type="predicted"/>
<dbReference type="Gene3D" id="2.115.10.20">
    <property type="entry name" value="Glycosyl hydrolase domain, family 43"/>
    <property type="match status" value="1"/>
</dbReference>
<dbReference type="SUPFAM" id="SSF75005">
    <property type="entry name" value="Arabinanase/levansucrase/invertase"/>
    <property type="match status" value="2"/>
</dbReference>